<dbReference type="InterPro" id="IPR006073">
    <property type="entry name" value="GTP-bd"/>
</dbReference>
<gene>
    <name evidence="3" type="ORF">SAMN05421721_11124</name>
</gene>
<dbReference type="RefSeq" id="WP_244887917.1">
    <property type="nucleotide sequence ID" value="NZ_FOUO01000011.1"/>
</dbReference>
<feature type="transmembrane region" description="Helical" evidence="1">
    <location>
        <begin position="256"/>
        <end position="280"/>
    </location>
</feature>
<protein>
    <submittedName>
        <fullName evidence="3">Uncharacterized conserved protein, DUF697 family</fullName>
    </submittedName>
</protein>
<reference evidence="3 4" key="1">
    <citation type="submission" date="2016-10" db="EMBL/GenBank/DDBJ databases">
        <authorList>
            <person name="de Groot N.N."/>
        </authorList>
    </citation>
    <scope>NUCLEOTIDE SEQUENCE [LARGE SCALE GENOMIC DNA]</scope>
    <source>
        <strain evidence="3 4">DSM 4180</strain>
    </source>
</reference>
<keyword evidence="1" id="KW-0812">Transmembrane</keyword>
<evidence type="ECO:0000313" key="4">
    <source>
        <dbReference type="Proteomes" id="UP000199556"/>
    </source>
</evidence>
<dbReference type="STRING" id="195064.SAMN05421721_11124"/>
<dbReference type="EMBL" id="FOUO01000011">
    <property type="protein sequence ID" value="SFM57584.1"/>
    <property type="molecule type" value="Genomic_DNA"/>
</dbReference>
<proteinExistence type="predicted"/>
<dbReference type="Gene3D" id="3.40.50.300">
    <property type="entry name" value="P-loop containing nucleotide triphosphate hydrolases"/>
    <property type="match status" value="1"/>
</dbReference>
<dbReference type="GO" id="GO:0005525">
    <property type="term" value="F:GTP binding"/>
    <property type="evidence" value="ECO:0007669"/>
    <property type="project" value="InterPro"/>
</dbReference>
<accession>A0A1I4S023</accession>
<evidence type="ECO:0000259" key="2">
    <source>
        <dbReference type="Pfam" id="PF01926"/>
    </source>
</evidence>
<keyword evidence="4" id="KW-1185">Reference proteome</keyword>
<dbReference type="Proteomes" id="UP000199556">
    <property type="component" value="Unassembled WGS sequence"/>
</dbReference>
<dbReference type="SUPFAM" id="SSF52540">
    <property type="entry name" value="P-loop containing nucleoside triphosphate hydrolases"/>
    <property type="match status" value="1"/>
</dbReference>
<sequence length="405" mass="43385">MSPAPSWRRLLDAVTGAAPAPELDDRIREQARAEAPVLWLLGKVQSGKSSIVRAVTGDTDIAIGNAFTPCTRSSRLYEFPPEAPVVRFLDTRGLEEADYDPAEDLALLEGRAHAVVAVVRAMDPHQEAVLEVLRAVRRRHPHWPVVLVQTRLHDGYPDGRDHPDAAALARDPDLADLRRALEAQARAFQDLPGDGPIHEAAVDLTPPQEGFTDPQYGLEALLDALDAGCADGRAGWIRDLAEEARAGRAARLRPHILGYALAAGAADVFPMVGTVAVPTVQGRMLHTIATFHAVPWDRPALRAFAASLGTGTLLGIGAGFAARQVGKLVPGYGQVVGATAAGVASASVTYALGRAASYYLETRRRGVQDPQGVRAAYRGALREAHALFRRRGRDTGAPRPEDRTP</sequence>
<organism evidence="3 4">
    <name type="scientific">Ectothiorhodospira mobilis</name>
    <dbReference type="NCBI Taxonomy" id="195064"/>
    <lineage>
        <taxon>Bacteria</taxon>
        <taxon>Pseudomonadati</taxon>
        <taxon>Pseudomonadota</taxon>
        <taxon>Gammaproteobacteria</taxon>
        <taxon>Chromatiales</taxon>
        <taxon>Ectothiorhodospiraceae</taxon>
        <taxon>Ectothiorhodospira</taxon>
    </lineage>
</organism>
<dbReference type="AlphaFoldDB" id="A0A1I4S023"/>
<name>A0A1I4S023_ECTMO</name>
<dbReference type="InterPro" id="IPR027417">
    <property type="entry name" value="P-loop_NTPase"/>
</dbReference>
<keyword evidence="1" id="KW-1133">Transmembrane helix</keyword>
<evidence type="ECO:0000256" key="1">
    <source>
        <dbReference type="SAM" id="Phobius"/>
    </source>
</evidence>
<feature type="domain" description="G" evidence="2">
    <location>
        <begin position="40"/>
        <end position="146"/>
    </location>
</feature>
<dbReference type="Pfam" id="PF01926">
    <property type="entry name" value="MMR_HSR1"/>
    <property type="match status" value="1"/>
</dbReference>
<feature type="transmembrane region" description="Helical" evidence="1">
    <location>
        <begin position="300"/>
        <end position="322"/>
    </location>
</feature>
<keyword evidence="1" id="KW-0472">Membrane</keyword>
<dbReference type="CDD" id="cd00882">
    <property type="entry name" value="Ras_like_GTPase"/>
    <property type="match status" value="1"/>
</dbReference>
<evidence type="ECO:0000313" key="3">
    <source>
        <dbReference type="EMBL" id="SFM57584.1"/>
    </source>
</evidence>